<dbReference type="SUPFAM" id="SSF52540">
    <property type="entry name" value="P-loop containing nucleoside triphosphate hydrolases"/>
    <property type="match status" value="1"/>
</dbReference>
<dbReference type="EMBL" id="KN834843">
    <property type="protein sequence ID" value="KIK52409.1"/>
    <property type="molecule type" value="Genomic_DNA"/>
</dbReference>
<dbReference type="Proteomes" id="UP000053593">
    <property type="component" value="Unassembled WGS sequence"/>
</dbReference>
<dbReference type="PANTHER" id="PTHR10887:SF341">
    <property type="entry name" value="NFX1-TYPE ZINC FINGER-CONTAINING PROTEIN 1"/>
    <property type="match status" value="1"/>
</dbReference>
<dbReference type="InterPro" id="IPR045055">
    <property type="entry name" value="DNA2/NAM7-like"/>
</dbReference>
<evidence type="ECO:0000259" key="1">
    <source>
        <dbReference type="Pfam" id="PF13087"/>
    </source>
</evidence>
<dbReference type="Pfam" id="PF13087">
    <property type="entry name" value="AAA_12"/>
    <property type="match status" value="1"/>
</dbReference>
<dbReference type="InterPro" id="IPR047187">
    <property type="entry name" value="SF1_C_Upf1"/>
</dbReference>
<feature type="non-terminal residue" evidence="2">
    <location>
        <position position="1"/>
    </location>
</feature>
<proteinExistence type="predicted"/>
<feature type="non-terminal residue" evidence="2">
    <location>
        <position position="116"/>
    </location>
</feature>
<dbReference type="InterPro" id="IPR041679">
    <property type="entry name" value="DNA2/NAM7-like_C"/>
</dbReference>
<evidence type="ECO:0000313" key="2">
    <source>
        <dbReference type="EMBL" id="KIK52409.1"/>
    </source>
</evidence>
<evidence type="ECO:0000313" key="3">
    <source>
        <dbReference type="Proteomes" id="UP000053593"/>
    </source>
</evidence>
<name>A0A0D0BS09_9AGAR</name>
<dbReference type="HOGENOM" id="CLU_163762_0_0_1"/>
<dbReference type="GO" id="GO:0031380">
    <property type="term" value="C:nuclear RNA-directed RNA polymerase complex"/>
    <property type="evidence" value="ECO:0007669"/>
    <property type="project" value="TreeGrafter"/>
</dbReference>
<dbReference type="OrthoDB" id="6513042at2759"/>
<dbReference type="CDD" id="cd18808">
    <property type="entry name" value="SF1_C_Upf1"/>
    <property type="match status" value="1"/>
</dbReference>
<gene>
    <name evidence="2" type="ORF">GYMLUDRAFT_1028835</name>
</gene>
<accession>A0A0D0BS09</accession>
<dbReference type="AlphaFoldDB" id="A0A0D0BS09"/>
<organism evidence="2 3">
    <name type="scientific">Collybiopsis luxurians FD-317 M1</name>
    <dbReference type="NCBI Taxonomy" id="944289"/>
    <lineage>
        <taxon>Eukaryota</taxon>
        <taxon>Fungi</taxon>
        <taxon>Dikarya</taxon>
        <taxon>Basidiomycota</taxon>
        <taxon>Agaricomycotina</taxon>
        <taxon>Agaricomycetes</taxon>
        <taxon>Agaricomycetidae</taxon>
        <taxon>Agaricales</taxon>
        <taxon>Marasmiineae</taxon>
        <taxon>Omphalotaceae</taxon>
        <taxon>Collybiopsis</taxon>
        <taxon>Collybiopsis luxurians</taxon>
    </lineage>
</organism>
<keyword evidence="3" id="KW-1185">Reference proteome</keyword>
<dbReference type="PANTHER" id="PTHR10887">
    <property type="entry name" value="DNA2/NAM7 HELICASE FAMILY"/>
    <property type="match status" value="1"/>
</dbReference>
<protein>
    <recommendedName>
        <fullName evidence="1">DNA2/NAM7 helicase-like C-terminal domain-containing protein</fullName>
    </recommendedName>
</protein>
<dbReference type="Gene3D" id="3.40.50.300">
    <property type="entry name" value="P-loop containing nucleotide triphosphate hydrolases"/>
    <property type="match status" value="1"/>
</dbReference>
<reference evidence="2 3" key="1">
    <citation type="submission" date="2014-04" db="EMBL/GenBank/DDBJ databases">
        <title>Evolutionary Origins and Diversification of the Mycorrhizal Mutualists.</title>
        <authorList>
            <consortium name="DOE Joint Genome Institute"/>
            <consortium name="Mycorrhizal Genomics Consortium"/>
            <person name="Kohler A."/>
            <person name="Kuo A."/>
            <person name="Nagy L.G."/>
            <person name="Floudas D."/>
            <person name="Copeland A."/>
            <person name="Barry K.W."/>
            <person name="Cichocki N."/>
            <person name="Veneault-Fourrey C."/>
            <person name="LaButti K."/>
            <person name="Lindquist E.A."/>
            <person name="Lipzen A."/>
            <person name="Lundell T."/>
            <person name="Morin E."/>
            <person name="Murat C."/>
            <person name="Riley R."/>
            <person name="Ohm R."/>
            <person name="Sun H."/>
            <person name="Tunlid A."/>
            <person name="Henrissat B."/>
            <person name="Grigoriev I.V."/>
            <person name="Hibbett D.S."/>
            <person name="Martin F."/>
        </authorList>
    </citation>
    <scope>NUCLEOTIDE SEQUENCE [LARGE SCALE GENOMIC DNA]</scope>
    <source>
        <strain evidence="2 3">FD-317 M1</strain>
    </source>
</reference>
<feature type="domain" description="DNA2/NAM7 helicase-like C-terminal" evidence="1">
    <location>
        <begin position="3"/>
        <end position="90"/>
    </location>
</feature>
<sequence length="116" mass="13569">MVNLVRNYYHSKKFCIITPYDAQRAAIQKALKQEEHPWEHVFNVDSFQGNEADYVLISVVRSNRTGFLNSRNRTNAMLTRCRKGMVIVSSRLFLRGVARWTLIGRLCEYWAMQEGP</sequence>
<dbReference type="InterPro" id="IPR027417">
    <property type="entry name" value="P-loop_NTPase"/>
</dbReference>
<dbReference type="GO" id="GO:0031048">
    <property type="term" value="P:regulatory ncRNA-mediated heterochromatin formation"/>
    <property type="evidence" value="ECO:0007669"/>
    <property type="project" value="TreeGrafter"/>
</dbReference>